<organism evidence="2 3">
    <name type="scientific">Senegalia massiliensis</name>
    <dbReference type="NCBI Taxonomy" id="1720316"/>
    <lineage>
        <taxon>Bacteria</taxon>
        <taxon>Bacillati</taxon>
        <taxon>Bacillota</taxon>
        <taxon>Clostridia</taxon>
        <taxon>Eubacteriales</taxon>
        <taxon>Clostridiaceae</taxon>
        <taxon>Senegalia</taxon>
    </lineage>
</organism>
<proteinExistence type="predicted"/>
<comment type="caution">
    <text evidence="2">The sequence shown here is derived from an EMBL/GenBank/DDBJ whole genome shotgun (WGS) entry which is preliminary data.</text>
</comment>
<keyword evidence="1" id="KW-1133">Transmembrane helix</keyword>
<dbReference type="Proteomes" id="UP000467132">
    <property type="component" value="Unassembled WGS sequence"/>
</dbReference>
<reference evidence="2 3" key="1">
    <citation type="submission" date="2018-08" db="EMBL/GenBank/DDBJ databases">
        <title>Murine metabolic-syndrome-specific gut microbial biobank.</title>
        <authorList>
            <person name="Liu C."/>
        </authorList>
    </citation>
    <scope>NUCLEOTIDE SEQUENCE [LARGE SCALE GENOMIC DNA]</scope>
    <source>
        <strain evidence="2 3">583</strain>
    </source>
</reference>
<gene>
    <name evidence="2" type="ORF">D3Z33_05435</name>
</gene>
<dbReference type="AlphaFoldDB" id="A0A845R159"/>
<dbReference type="InterPro" id="IPR010001">
    <property type="entry name" value="BofA"/>
</dbReference>
<protein>
    <submittedName>
        <fullName evidence="2">SigmaK-factor processing regulatory BofA</fullName>
    </submittedName>
</protein>
<keyword evidence="1" id="KW-0472">Membrane</keyword>
<keyword evidence="1" id="KW-0812">Transmembrane</keyword>
<name>A0A845R159_9CLOT</name>
<evidence type="ECO:0000313" key="3">
    <source>
        <dbReference type="Proteomes" id="UP000467132"/>
    </source>
</evidence>
<dbReference type="EMBL" id="QXXA01000005">
    <property type="protein sequence ID" value="NBI06303.1"/>
    <property type="molecule type" value="Genomic_DNA"/>
</dbReference>
<keyword evidence="3" id="KW-1185">Reference proteome</keyword>
<evidence type="ECO:0000313" key="2">
    <source>
        <dbReference type="EMBL" id="NBI06303.1"/>
    </source>
</evidence>
<sequence length="87" mass="9576">MFSEWGISIPIIVIALFFLGFIIMLNGRRIMKLVLNSIVGIISLLLYNMLLSGITGIYIGINLVTVLVVTIFGIPGFILLIVLNLIL</sequence>
<feature type="transmembrane region" description="Helical" evidence="1">
    <location>
        <begin position="57"/>
        <end position="86"/>
    </location>
</feature>
<dbReference type="RefSeq" id="WP_160196775.1">
    <property type="nucleotide sequence ID" value="NZ_QXXA01000005.1"/>
</dbReference>
<feature type="transmembrane region" description="Helical" evidence="1">
    <location>
        <begin position="6"/>
        <end position="26"/>
    </location>
</feature>
<accession>A0A845R159</accession>
<feature type="transmembrane region" description="Helical" evidence="1">
    <location>
        <begin position="33"/>
        <end position="51"/>
    </location>
</feature>
<dbReference type="Pfam" id="PF07441">
    <property type="entry name" value="BofA"/>
    <property type="match status" value="1"/>
</dbReference>
<evidence type="ECO:0000256" key="1">
    <source>
        <dbReference type="SAM" id="Phobius"/>
    </source>
</evidence>